<dbReference type="Gene3D" id="1.20.1560.10">
    <property type="entry name" value="ABC transporter type 1, transmembrane domain"/>
    <property type="match status" value="1"/>
</dbReference>
<dbReference type="EMBL" id="AP018111">
    <property type="protein sequence ID" value="BAX60266.1"/>
    <property type="molecule type" value="Genomic_DNA"/>
</dbReference>
<keyword evidence="9 10" id="KW-0472">Membrane</keyword>
<dbReference type="PROSITE" id="PS50893">
    <property type="entry name" value="ABC_TRANSPORTER_2"/>
    <property type="match status" value="1"/>
</dbReference>
<proteinExistence type="predicted"/>
<evidence type="ECO:0000256" key="8">
    <source>
        <dbReference type="ARBA" id="ARBA00022989"/>
    </source>
</evidence>
<feature type="transmembrane region" description="Helical" evidence="10">
    <location>
        <begin position="90"/>
        <end position="109"/>
    </location>
</feature>
<dbReference type="GO" id="GO:0016887">
    <property type="term" value="F:ATP hydrolysis activity"/>
    <property type="evidence" value="ECO:0007669"/>
    <property type="project" value="InterPro"/>
</dbReference>
<feature type="transmembrane region" description="Helical" evidence="10">
    <location>
        <begin position="208"/>
        <end position="228"/>
    </location>
</feature>
<dbReference type="PROSITE" id="PS00211">
    <property type="entry name" value="ABC_TRANSPORTER_1"/>
    <property type="match status" value="1"/>
</dbReference>
<dbReference type="InterPro" id="IPR036640">
    <property type="entry name" value="ABC1_TM_sf"/>
</dbReference>
<evidence type="ECO:0000256" key="7">
    <source>
        <dbReference type="ARBA" id="ARBA00022840"/>
    </source>
</evidence>
<dbReference type="SMART" id="SM00382">
    <property type="entry name" value="AAA"/>
    <property type="match status" value="1"/>
</dbReference>
<protein>
    <submittedName>
        <fullName evidence="13">ABC transporter-like protein</fullName>
    </submittedName>
</protein>
<evidence type="ECO:0000256" key="1">
    <source>
        <dbReference type="ARBA" id="ARBA00004651"/>
    </source>
</evidence>
<keyword evidence="2" id="KW-0813">Transport</keyword>
<dbReference type="GO" id="GO:0015421">
    <property type="term" value="F:ABC-type oligopeptide transporter activity"/>
    <property type="evidence" value="ECO:0007669"/>
    <property type="project" value="TreeGrafter"/>
</dbReference>
<evidence type="ECO:0000256" key="3">
    <source>
        <dbReference type="ARBA" id="ARBA00022475"/>
    </source>
</evidence>
<dbReference type="InterPro" id="IPR039421">
    <property type="entry name" value="Type_1_exporter"/>
</dbReference>
<comment type="subcellular location">
    <subcellularLocation>
        <location evidence="1">Cell membrane</location>
        <topology evidence="1">Multi-pass membrane protein</topology>
    </subcellularLocation>
</comment>
<feature type="transmembrane region" description="Helical" evidence="10">
    <location>
        <begin position="129"/>
        <end position="148"/>
    </location>
</feature>
<dbReference type="InterPro" id="IPR003593">
    <property type="entry name" value="AAA+_ATPase"/>
</dbReference>
<dbReference type="PROSITE" id="PS50929">
    <property type="entry name" value="ABC_TM1F"/>
    <property type="match status" value="1"/>
</dbReference>
<keyword evidence="4" id="KW-0997">Cell inner membrane</keyword>
<dbReference type="SUPFAM" id="SSF90123">
    <property type="entry name" value="ABC transporter transmembrane region"/>
    <property type="match status" value="1"/>
</dbReference>
<evidence type="ECO:0000313" key="13">
    <source>
        <dbReference type="EMBL" id="BAX60266.1"/>
    </source>
</evidence>
<reference evidence="13 14" key="1">
    <citation type="journal article" date="2017" name="Genome Announc.">
        <title>Complete Genome Sequence of Burkholderia stabilis FERMP-21014.</title>
        <authorList>
            <person name="Konishi K."/>
            <person name="Kumagai T."/>
            <person name="Sakasegawa S."/>
            <person name="Tamura T."/>
        </authorList>
    </citation>
    <scope>NUCLEOTIDE SEQUENCE [LARGE SCALE GENOMIC DNA]</scope>
    <source>
        <strain evidence="13 14">FERMP-21014</strain>
    </source>
</reference>
<feature type="transmembrane region" description="Helical" evidence="10">
    <location>
        <begin position="319"/>
        <end position="340"/>
    </location>
</feature>
<dbReference type="GO" id="GO:0005886">
    <property type="term" value="C:plasma membrane"/>
    <property type="evidence" value="ECO:0007669"/>
    <property type="project" value="UniProtKB-SubCell"/>
</dbReference>
<evidence type="ECO:0000259" key="12">
    <source>
        <dbReference type="PROSITE" id="PS50929"/>
    </source>
</evidence>
<evidence type="ECO:0000256" key="6">
    <source>
        <dbReference type="ARBA" id="ARBA00022741"/>
    </source>
</evidence>
<name>A0A1Y1BMG2_9BURK</name>
<dbReference type="PANTHER" id="PTHR43394">
    <property type="entry name" value="ATP-DEPENDENT PERMEASE MDL1, MITOCHONDRIAL"/>
    <property type="match status" value="1"/>
</dbReference>
<dbReference type="InterPro" id="IPR027417">
    <property type="entry name" value="P-loop_NTPase"/>
</dbReference>
<dbReference type="Proteomes" id="UP000218432">
    <property type="component" value="Chromosome 1"/>
</dbReference>
<dbReference type="InterPro" id="IPR011527">
    <property type="entry name" value="ABC1_TM_dom"/>
</dbReference>
<evidence type="ECO:0000259" key="11">
    <source>
        <dbReference type="PROSITE" id="PS50893"/>
    </source>
</evidence>
<keyword evidence="7" id="KW-0067">ATP-binding</keyword>
<keyword evidence="3" id="KW-1003">Cell membrane</keyword>
<dbReference type="SUPFAM" id="SSF52540">
    <property type="entry name" value="P-loop containing nucleoside triphosphate hydrolases"/>
    <property type="match status" value="1"/>
</dbReference>
<evidence type="ECO:0000256" key="5">
    <source>
        <dbReference type="ARBA" id="ARBA00022692"/>
    </source>
</evidence>
<evidence type="ECO:0000256" key="10">
    <source>
        <dbReference type="SAM" id="Phobius"/>
    </source>
</evidence>
<dbReference type="FunFam" id="3.40.50.300:FF:000287">
    <property type="entry name" value="Multidrug ABC transporter ATP-binding protein"/>
    <property type="match status" value="1"/>
</dbReference>
<sequence length="664" mass="72228">MPDFISKSIASPWPRQDSRSVTRALFTMPDYSVRANAGMRSSRNAQPPNHRTHILESLTPAQRNAHNAKLSSYAHRPIAFLFRYIRLHPVAHLIVLCSVLAAVGCALGSQYAIKHLIDVLATGRHHPGPLWSAFALLVGLIAADNLLWRVGGWVAAHTFVAVTGDLRRDLFQYLIGHSPTYYSEKQPGTLASRITATSNAVYTSENTMAWNVLPPCIAVMGAILMIIVVNPLMAAGLLGCSAVLSVILFKLAGRGSARHHAFAAKAAAVDGELVDVIGNMGLVRAFGMTLREQKRFGATVKAEMDARQQSLLYLEKLRLLHAVITAMLSAGLLGWALWLWDQGRATSGDIVLVSSLGFTILHGTRDLAVALVDVTQHVARLSEAVKTLLEPHGMQDRSDAQPLSAKGGRVAFERVTFAYPHRRAILDHFDLHIEPGQRVGLIGKSGAGKSTVLALLQRFYDTQDGVVKVDGQDVKTITQDSLRHAIALVPQDISLLHRTIYDNIAYGRPDATRDEVLAAARDARCAEFIEAMPEGYDTIVGDRGVKLSGGQRQRIAIARAILKDAPILLLDEATSALDSASEEAIQSALDRLMVGRTVIAIAHRLSTLRNFDRIIVMSNGKVIDDGSPEVLRNRPGLYRDLLAKQHGRHHAAPDGNTPTGERVA</sequence>
<dbReference type="Gene3D" id="3.40.50.300">
    <property type="entry name" value="P-loop containing nucleotide triphosphate hydrolases"/>
    <property type="match status" value="1"/>
</dbReference>
<dbReference type="InterPro" id="IPR003439">
    <property type="entry name" value="ABC_transporter-like_ATP-bd"/>
</dbReference>
<feature type="transmembrane region" description="Helical" evidence="10">
    <location>
        <begin position="234"/>
        <end position="252"/>
    </location>
</feature>
<gene>
    <name evidence="13" type="ORF">BSFP_031250</name>
</gene>
<accession>A0A1Y1BMG2</accession>
<dbReference type="CDD" id="cd07346">
    <property type="entry name" value="ABC_6TM_exporters"/>
    <property type="match status" value="1"/>
</dbReference>
<dbReference type="PANTHER" id="PTHR43394:SF1">
    <property type="entry name" value="ATP-BINDING CASSETTE SUB-FAMILY B MEMBER 10, MITOCHONDRIAL"/>
    <property type="match status" value="1"/>
</dbReference>
<dbReference type="AlphaFoldDB" id="A0A1Y1BMG2"/>
<evidence type="ECO:0000256" key="4">
    <source>
        <dbReference type="ARBA" id="ARBA00022519"/>
    </source>
</evidence>
<dbReference type="Pfam" id="PF00664">
    <property type="entry name" value="ABC_membrane"/>
    <property type="match status" value="1"/>
</dbReference>
<feature type="domain" description="ABC transporter" evidence="11">
    <location>
        <begin position="410"/>
        <end position="644"/>
    </location>
</feature>
<feature type="domain" description="ABC transmembrane type-1" evidence="12">
    <location>
        <begin position="93"/>
        <end position="376"/>
    </location>
</feature>
<organism evidence="13 14">
    <name type="scientific">Burkholderia stabilis</name>
    <dbReference type="NCBI Taxonomy" id="95485"/>
    <lineage>
        <taxon>Bacteria</taxon>
        <taxon>Pseudomonadati</taxon>
        <taxon>Pseudomonadota</taxon>
        <taxon>Betaproteobacteria</taxon>
        <taxon>Burkholderiales</taxon>
        <taxon>Burkholderiaceae</taxon>
        <taxon>Burkholderia</taxon>
        <taxon>Burkholderia cepacia complex</taxon>
    </lineage>
</organism>
<dbReference type="Pfam" id="PF00005">
    <property type="entry name" value="ABC_tran"/>
    <property type="match status" value="1"/>
</dbReference>
<keyword evidence="6" id="KW-0547">Nucleotide-binding</keyword>
<evidence type="ECO:0000256" key="2">
    <source>
        <dbReference type="ARBA" id="ARBA00022448"/>
    </source>
</evidence>
<dbReference type="GO" id="GO:0005524">
    <property type="term" value="F:ATP binding"/>
    <property type="evidence" value="ECO:0007669"/>
    <property type="project" value="UniProtKB-KW"/>
</dbReference>
<evidence type="ECO:0000256" key="9">
    <source>
        <dbReference type="ARBA" id="ARBA00023136"/>
    </source>
</evidence>
<dbReference type="InterPro" id="IPR017871">
    <property type="entry name" value="ABC_transporter-like_CS"/>
</dbReference>
<keyword evidence="8 10" id="KW-1133">Transmembrane helix</keyword>
<keyword evidence="5 10" id="KW-0812">Transmembrane</keyword>
<evidence type="ECO:0000313" key="14">
    <source>
        <dbReference type="Proteomes" id="UP000218432"/>
    </source>
</evidence>